<dbReference type="Proteomes" id="UP001056855">
    <property type="component" value="Plasmid unnamed1"/>
</dbReference>
<accession>A0A9E7ND05</accession>
<dbReference type="GO" id="GO:0016491">
    <property type="term" value="F:oxidoreductase activity"/>
    <property type="evidence" value="ECO:0007669"/>
    <property type="project" value="UniProtKB-KW"/>
</dbReference>
<evidence type="ECO:0000313" key="4">
    <source>
        <dbReference type="Proteomes" id="UP001056855"/>
    </source>
</evidence>
<dbReference type="PROSITE" id="PS51257">
    <property type="entry name" value="PROKAR_LIPOPROTEIN"/>
    <property type="match status" value="1"/>
</dbReference>
<dbReference type="Gene3D" id="3.50.50.60">
    <property type="entry name" value="FAD/NAD(P)-binding domain"/>
    <property type="match status" value="1"/>
</dbReference>
<gene>
    <name evidence="3" type="ORF">NGM29_19845</name>
</gene>
<feature type="domain" description="FAD dependent oxidoreductase" evidence="2">
    <location>
        <begin position="9"/>
        <end position="353"/>
    </location>
</feature>
<dbReference type="KEGG" id="sawl:NGM29_19845"/>
<evidence type="ECO:0000313" key="3">
    <source>
        <dbReference type="EMBL" id="UTF55650.1"/>
    </source>
</evidence>
<dbReference type="RefSeq" id="WP_254160900.1">
    <property type="nucleotide sequence ID" value="NZ_CP100356.1"/>
</dbReference>
<dbReference type="GeneID" id="73292349"/>
<keyword evidence="3" id="KW-0614">Plasmid</keyword>
<evidence type="ECO:0000259" key="2">
    <source>
        <dbReference type="Pfam" id="PF01266"/>
    </source>
</evidence>
<dbReference type="GO" id="GO:0005737">
    <property type="term" value="C:cytoplasm"/>
    <property type="evidence" value="ECO:0007669"/>
    <property type="project" value="TreeGrafter"/>
</dbReference>
<organism evidence="3 4">
    <name type="scientific">Natronosalvus rutilus</name>
    <dbReference type="NCBI Taxonomy" id="2953753"/>
    <lineage>
        <taxon>Archaea</taxon>
        <taxon>Methanobacteriati</taxon>
        <taxon>Methanobacteriota</taxon>
        <taxon>Stenosarchaea group</taxon>
        <taxon>Halobacteria</taxon>
        <taxon>Halobacteriales</taxon>
        <taxon>Natrialbaceae</taxon>
        <taxon>Natronosalvus</taxon>
    </lineage>
</organism>
<proteinExistence type="predicted"/>
<evidence type="ECO:0000256" key="1">
    <source>
        <dbReference type="ARBA" id="ARBA00023002"/>
    </source>
</evidence>
<sequence>MRTESEDRDVIVIGGGVVGCAIAHELASDHEVLILEKGQVASGATALAAGIIGLTNVYDDVPTLAGYVASFFEAFDGTGDFQYTKRARVGLVRPEDESRARREAKEKAEQGVKATYLNTPALREKYPRFDTSEIVGAVEYGARPGEGWLDPYTFAVTLKREAEAAGVEFRTGTVVTDIDVADGAVTGVKTESGTIRAPTVVVASGWRTPGLLSDLMTLPVRPYQTQCIVLKPERRLNGDVPMGWVSGEHIYFRPEANGHLLVGGWSFAIDDPVAASSDASEEFRQHVATVIPDVFDGMDRAKFVNGWAGVDAATPDQRPIVDASDEGPEGLIVATGFHGRGVMTSPAAARAVRSLLTDEDAPFSLEPFSLDRFDSRSPDFEFRSISDH</sequence>
<name>A0A9E7ND05_9EURY</name>
<dbReference type="Gene3D" id="3.30.9.10">
    <property type="entry name" value="D-Amino Acid Oxidase, subunit A, domain 2"/>
    <property type="match status" value="1"/>
</dbReference>
<protein>
    <submittedName>
        <fullName evidence="3">FAD-binding oxidoreductase</fullName>
    </submittedName>
</protein>
<dbReference type="InterPro" id="IPR036188">
    <property type="entry name" value="FAD/NAD-bd_sf"/>
</dbReference>
<dbReference type="SUPFAM" id="SSF51905">
    <property type="entry name" value="FAD/NAD(P)-binding domain"/>
    <property type="match status" value="1"/>
</dbReference>
<dbReference type="Pfam" id="PF01266">
    <property type="entry name" value="DAO"/>
    <property type="match status" value="1"/>
</dbReference>
<dbReference type="EMBL" id="CP100356">
    <property type="protein sequence ID" value="UTF55650.1"/>
    <property type="molecule type" value="Genomic_DNA"/>
</dbReference>
<dbReference type="AlphaFoldDB" id="A0A9E7ND05"/>
<dbReference type="InterPro" id="IPR006076">
    <property type="entry name" value="FAD-dep_OxRdtase"/>
</dbReference>
<reference evidence="3" key="1">
    <citation type="submission" date="2022-06" db="EMBL/GenBank/DDBJ databases">
        <title>Diverse halophilic archaea isolated from saline environments.</title>
        <authorList>
            <person name="Cui H.-L."/>
        </authorList>
    </citation>
    <scope>NUCLEOTIDE SEQUENCE</scope>
    <source>
        <strain evidence="3">WLHS1</strain>
        <plasmid evidence="3">unnamed1</plasmid>
    </source>
</reference>
<dbReference type="PANTHER" id="PTHR13847:SF287">
    <property type="entry name" value="FAD-DEPENDENT OXIDOREDUCTASE DOMAIN-CONTAINING PROTEIN 1"/>
    <property type="match status" value="1"/>
</dbReference>
<keyword evidence="1" id="KW-0560">Oxidoreductase</keyword>
<geneLocation type="plasmid" evidence="3 4">
    <name>unnamed1</name>
</geneLocation>
<keyword evidence="4" id="KW-1185">Reference proteome</keyword>
<dbReference type="PANTHER" id="PTHR13847">
    <property type="entry name" value="SARCOSINE DEHYDROGENASE-RELATED"/>
    <property type="match status" value="1"/>
</dbReference>